<dbReference type="Pfam" id="PF07228">
    <property type="entry name" value="SpoIIE"/>
    <property type="match status" value="1"/>
</dbReference>
<reference evidence="2 3" key="1">
    <citation type="submission" date="2019-03" db="EMBL/GenBank/DDBJ databases">
        <title>Genomic Encyclopedia of Type Strains, Phase IV (KMG-IV): sequencing the most valuable type-strain genomes for metagenomic binning, comparative biology and taxonomic classification.</title>
        <authorList>
            <person name="Goeker M."/>
        </authorList>
    </citation>
    <scope>NUCLEOTIDE SEQUENCE [LARGE SCALE GENOMIC DNA]</scope>
    <source>
        <strain evidence="2 3">DSM 24176</strain>
    </source>
</reference>
<accession>A0A4R1N3K0</accession>
<organism evidence="2 3">
    <name type="scientific">Natranaerovirga hydrolytica</name>
    <dbReference type="NCBI Taxonomy" id="680378"/>
    <lineage>
        <taxon>Bacteria</taxon>
        <taxon>Bacillati</taxon>
        <taxon>Bacillota</taxon>
        <taxon>Clostridia</taxon>
        <taxon>Lachnospirales</taxon>
        <taxon>Natranaerovirgaceae</taxon>
        <taxon>Natranaerovirga</taxon>
    </lineage>
</organism>
<evidence type="ECO:0000313" key="3">
    <source>
        <dbReference type="Proteomes" id="UP000294545"/>
    </source>
</evidence>
<dbReference type="InterPro" id="IPR001932">
    <property type="entry name" value="PPM-type_phosphatase-like_dom"/>
</dbReference>
<keyword evidence="3" id="KW-1185">Reference proteome</keyword>
<name>A0A4R1N3K0_9FIRM</name>
<protein>
    <submittedName>
        <fullName evidence="2">Stage II sporulation protein E</fullName>
    </submittedName>
</protein>
<dbReference type="InterPro" id="IPR036457">
    <property type="entry name" value="PPM-type-like_dom_sf"/>
</dbReference>
<gene>
    <name evidence="2" type="ORF">EDC19_1066</name>
</gene>
<comment type="caution">
    <text evidence="2">The sequence shown here is derived from an EMBL/GenBank/DDBJ whole genome shotgun (WGS) entry which is preliminary data.</text>
</comment>
<dbReference type="SUPFAM" id="SSF81606">
    <property type="entry name" value="PP2C-like"/>
    <property type="match status" value="1"/>
</dbReference>
<evidence type="ECO:0000313" key="2">
    <source>
        <dbReference type="EMBL" id="TCK98634.1"/>
    </source>
</evidence>
<dbReference type="OrthoDB" id="1090916at2"/>
<dbReference type="Gene3D" id="3.60.40.10">
    <property type="entry name" value="PPM-type phosphatase domain"/>
    <property type="match status" value="1"/>
</dbReference>
<sequence length="388" mass="43210">MGYYIDVAYNSLNKWGEELCGDKIEMAKTKEGVIIVLADGLGSGVKANILATLTSKIALTMLKEGATLEETIDTIVNTLPECQVRKLAYSTFTIIKAQNNGAIYVAECDNPPFFIYEDGKDRTIYKDKKIINGKTIYESQFRMYEGDLLTVISDGAVHAGVGRLLNLGWQWNNINDFLRDVSKKEKNATHVTKHLVDACNNLYDNKPGDDTTVISLKLRTPEIVNLYTGPPEDPEDDIKFVRQLTRRGGKVVISGGTTANIVSRVLGKALEVDMSTYTKDVPPIGRIDGIHLVTEGILTLKHTLEIIKKTLNQKYNYNDLFKENNGATQLAKLLLEDCTHLNIWLGRAVNPAHQSPMFPVDFNIKVGVLTELKECLVSLGKDVRLIYI</sequence>
<dbReference type="SMART" id="SM00331">
    <property type="entry name" value="PP2C_SIG"/>
    <property type="match status" value="1"/>
</dbReference>
<dbReference type="RefSeq" id="WP_132281581.1">
    <property type="nucleotide sequence ID" value="NZ_SMGQ01000011.1"/>
</dbReference>
<dbReference type="AlphaFoldDB" id="A0A4R1N3K0"/>
<dbReference type="InterPro" id="IPR039248">
    <property type="entry name" value="Ptase_RsbX"/>
</dbReference>
<evidence type="ECO:0000259" key="1">
    <source>
        <dbReference type="SMART" id="SM00331"/>
    </source>
</evidence>
<dbReference type="PANTHER" id="PTHR35801">
    <property type="entry name" value="PHOSPHOSERINE PHOSPHATASE RSBX"/>
    <property type="match status" value="1"/>
</dbReference>
<dbReference type="Proteomes" id="UP000294545">
    <property type="component" value="Unassembled WGS sequence"/>
</dbReference>
<feature type="domain" description="PPM-type phosphatase" evidence="1">
    <location>
        <begin position="4"/>
        <end position="218"/>
    </location>
</feature>
<proteinExistence type="predicted"/>
<dbReference type="EMBL" id="SMGQ01000011">
    <property type="protein sequence ID" value="TCK98634.1"/>
    <property type="molecule type" value="Genomic_DNA"/>
</dbReference>
<dbReference type="PANTHER" id="PTHR35801:SF1">
    <property type="entry name" value="PHOSPHOSERINE PHOSPHATASE RSBX"/>
    <property type="match status" value="1"/>
</dbReference>